<comment type="caution">
    <text evidence="1">The sequence shown here is derived from an EMBL/GenBank/DDBJ whole genome shotgun (WGS) entry which is preliminary data.</text>
</comment>
<accession>A0A5M9LLI8</accession>
<organism evidence="1 2">
    <name type="scientific">Pyrenophora tritici-repentis</name>
    <dbReference type="NCBI Taxonomy" id="45151"/>
    <lineage>
        <taxon>Eukaryota</taxon>
        <taxon>Fungi</taxon>
        <taxon>Dikarya</taxon>
        <taxon>Ascomycota</taxon>
        <taxon>Pezizomycotina</taxon>
        <taxon>Dothideomycetes</taxon>
        <taxon>Pleosporomycetidae</taxon>
        <taxon>Pleosporales</taxon>
        <taxon>Pleosporineae</taxon>
        <taxon>Pleosporaceae</taxon>
        <taxon>Pyrenophora</taxon>
    </lineage>
</organism>
<dbReference type="AlphaFoldDB" id="A0A5M9LLI8"/>
<dbReference type="RefSeq" id="XP_065965675.1">
    <property type="nucleotide sequence ID" value="XM_066103473.1"/>
</dbReference>
<evidence type="ECO:0000313" key="2">
    <source>
        <dbReference type="Proteomes" id="UP000245464"/>
    </source>
</evidence>
<dbReference type="KEGG" id="ptrr:90954224"/>
<name>A0A5M9LLI8_9PLEO</name>
<proteinExistence type="predicted"/>
<evidence type="ECO:0000313" key="1">
    <source>
        <dbReference type="EMBL" id="KAF7577935.1"/>
    </source>
</evidence>
<dbReference type="EMBL" id="NQIK02000001">
    <property type="protein sequence ID" value="KAF7577935.1"/>
    <property type="molecule type" value="Genomic_DNA"/>
</dbReference>
<dbReference type="Proteomes" id="UP000245464">
    <property type="component" value="Chromosome 1"/>
</dbReference>
<reference evidence="1" key="1">
    <citation type="journal article" date="2018" name="BMC Genomics">
        <title>Comparative genomics of the wheat fungal pathogen Pyrenophora tritici-repentis reveals chromosomal variations and genome plasticity.</title>
        <authorList>
            <person name="Moolhuijzen P."/>
            <person name="See P.T."/>
            <person name="Hane J.K."/>
            <person name="Shi G."/>
            <person name="Liu Z."/>
            <person name="Oliver R.P."/>
            <person name="Moffat C.S."/>
        </authorList>
    </citation>
    <scope>NUCLEOTIDE SEQUENCE [LARGE SCALE GENOMIC DNA]</scope>
    <source>
        <strain evidence="1">M4</strain>
    </source>
</reference>
<protein>
    <submittedName>
        <fullName evidence="1">Uncharacterized protein</fullName>
    </submittedName>
</protein>
<gene>
    <name evidence="1" type="ORF">PtrM4_021750</name>
</gene>
<sequence length="47" mass="5145">MPVHVAYFSTKRSVVCGGEHRESLIILLAIVKAANLFEIALPIAKTH</sequence>
<dbReference type="GeneID" id="90954224"/>